<name>A0A077WWS7_9FUNG</name>
<evidence type="ECO:0000259" key="6">
    <source>
        <dbReference type="PROSITE" id="PS50002"/>
    </source>
</evidence>
<dbReference type="PROSITE" id="PS50002">
    <property type="entry name" value="SH3"/>
    <property type="match status" value="1"/>
</dbReference>
<keyword evidence="1 2" id="KW-0728">SH3 domain</keyword>
<feature type="compositionally biased region" description="Basic and acidic residues" evidence="3">
    <location>
        <begin position="1825"/>
        <end position="1835"/>
    </location>
</feature>
<evidence type="ECO:0000256" key="5">
    <source>
        <dbReference type="SAM" id="SignalP"/>
    </source>
</evidence>
<feature type="signal peptide" evidence="5">
    <location>
        <begin position="1"/>
        <end position="22"/>
    </location>
</feature>
<dbReference type="Pfam" id="PF20843">
    <property type="entry name" value="Rax2_3"/>
    <property type="match status" value="1"/>
</dbReference>
<dbReference type="InterPro" id="IPR036028">
    <property type="entry name" value="SH3-like_dom_sf"/>
</dbReference>
<dbReference type="PANTHER" id="PTHR31778:SF2">
    <property type="entry name" value="BUD SITE SELECTION PROTEIN RAX2"/>
    <property type="match status" value="1"/>
</dbReference>
<feature type="compositionally biased region" description="Polar residues" evidence="3">
    <location>
        <begin position="1451"/>
        <end position="1465"/>
    </location>
</feature>
<feature type="compositionally biased region" description="Acidic residues" evidence="3">
    <location>
        <begin position="1915"/>
        <end position="1925"/>
    </location>
</feature>
<feature type="region of interest" description="Disordered" evidence="3">
    <location>
        <begin position="1449"/>
        <end position="1469"/>
    </location>
</feature>
<dbReference type="Gene3D" id="2.120.10.80">
    <property type="entry name" value="Kelch-type beta propeller"/>
    <property type="match status" value="1"/>
</dbReference>
<evidence type="ECO:0000313" key="7">
    <source>
        <dbReference type="EMBL" id="CDS12056.1"/>
    </source>
</evidence>
<dbReference type="Gene3D" id="2.30.30.40">
    <property type="entry name" value="SH3 Domains"/>
    <property type="match status" value="1"/>
</dbReference>
<dbReference type="SUPFAM" id="SSF50965">
    <property type="entry name" value="Galactose oxidase, central domain"/>
    <property type="match status" value="1"/>
</dbReference>
<dbReference type="SMART" id="SM00326">
    <property type="entry name" value="SH3"/>
    <property type="match status" value="1"/>
</dbReference>
<dbReference type="InterPro" id="IPR011044">
    <property type="entry name" value="Quino_amine_DH_bsu"/>
</dbReference>
<feature type="compositionally biased region" description="Polar residues" evidence="3">
    <location>
        <begin position="1836"/>
        <end position="1847"/>
    </location>
</feature>
<dbReference type="InterPro" id="IPR048266">
    <property type="entry name" value="Rax2-like_second"/>
</dbReference>
<evidence type="ECO:0000256" key="3">
    <source>
        <dbReference type="SAM" id="MobiDB-lite"/>
    </source>
</evidence>
<protein>
    <recommendedName>
        <fullName evidence="6">SH3 domain-containing protein</fullName>
    </recommendedName>
</protein>
<feature type="domain" description="SH3" evidence="6">
    <location>
        <begin position="2011"/>
        <end position="2075"/>
    </location>
</feature>
<feature type="region of interest" description="Disordered" evidence="3">
    <location>
        <begin position="1401"/>
        <end position="1426"/>
    </location>
</feature>
<dbReference type="GO" id="GO:1902929">
    <property type="term" value="C:plasma membrane of growing cell tip"/>
    <property type="evidence" value="ECO:0007669"/>
    <property type="project" value="TreeGrafter"/>
</dbReference>
<dbReference type="OrthoDB" id="2503993at2759"/>
<dbReference type="InterPro" id="IPR011043">
    <property type="entry name" value="Gal_Oxase/kelch_b-propeller"/>
</dbReference>
<evidence type="ECO:0000256" key="1">
    <source>
        <dbReference type="ARBA" id="ARBA00022443"/>
    </source>
</evidence>
<feature type="compositionally biased region" description="Polar residues" evidence="3">
    <location>
        <begin position="1270"/>
        <end position="1292"/>
    </location>
</feature>
<dbReference type="Pfam" id="PF12768">
    <property type="entry name" value="Rax2"/>
    <property type="match status" value="1"/>
</dbReference>
<feature type="compositionally biased region" description="Low complexity" evidence="3">
    <location>
        <begin position="1401"/>
        <end position="1421"/>
    </location>
</feature>
<dbReference type="Pfam" id="PF00018">
    <property type="entry name" value="SH3_1"/>
    <property type="match status" value="1"/>
</dbReference>
<dbReference type="InterPro" id="IPR024982">
    <property type="entry name" value="Rax2-like_C"/>
</dbReference>
<keyword evidence="5" id="KW-0732">Signal</keyword>
<dbReference type="EMBL" id="LK023357">
    <property type="protein sequence ID" value="CDS12056.1"/>
    <property type="molecule type" value="Genomic_DNA"/>
</dbReference>
<dbReference type="Pfam" id="PF20842">
    <property type="entry name" value="Rax2_2"/>
    <property type="match status" value="1"/>
</dbReference>
<sequence length="2076" mass="220476">MIWRVCLWTLTLLSFTQHTAHATYIQHPVIDLDQLQQIGIAGPYRGISLYTDSRQLTELPPSTASIVSFSNQTFELLASTSSHGSIYATCTMAKDNGYDLYVGGDFMQIGSLNTSNIAVIDLSTGTVSALANGLDGAVYSLYCDSKSRTVYVGGSFLAPVADAPQYAESLAYFGGGTAAWLNNTWHGLPWKGFNGPVKSITKHENTGTVYFGGRFDTSADGQMYYAPASQPVSLASPAKITATNSGTENSDPQSAVCPETLDETPWLLLDDMQGTWEASFPYSVTPSMIRLGNTHLDGRGTKNFSIISVPNNVPFNLTYIDPVTKKLTTCSTDCSLSDDVSIEYQDFLVDDSTLSSGIRIEISSWYGQGAGLSAVEIFMSEIFVYAVDSLNGKACVSSMDYTQRSHVKTTGSWHSGLFDNSYVYTLATTMSKSQMSSSKAAVDFIPYLPESGTYEVYLYAPACGNSCSDRTQVDVTTYPLADGPSTTKTVDLRSKSGNTFLVYSGEISATTVDFQPYVNVKLAHNATTSTNNVTIDLQAVQFIKQASNTTLTSMLEFKPDNAQIKTNATLSGSYGPLQDNVPYGSTVNALDATDGNVYIGGKFSSPAGSNSTYQNVVRYDFATKKLVGLNNAGVNGPVMSFLRDDAHLYVGGSFSGLANGKSDGMNNIARYSIGQDSWDALSGGVNGPVEAMHFSADPKFIIASGNHTGAFDDPKVTTTFNTTSGNAWWSVSNHTWVHDKEYLSGAVYGVFHMENNSLPSTVYAGNLKAAQTHQSRGFSFLDEHDAMSTLPVYPDGSKLLSITAGAYWSDIKHGNTTTVILGGEFQLENNIENVALYANKSWSGIGAQWNGPISTMAVNGGYLYIGGSFRATNTSGIAVYDLVNKTFVPVPELHTADKSPAQVNAIHYHPQENVMLIAGNFSTAGSLSCAAVCTLDPKSHQWNNLGSNGISGDALDFALTETKLLVAGNLELDGSTIPLAQYDYDTKGWSAVTTDMSDSGLPGNTTAVSYDSATQKAFISGKKDTNAYLRVWDGQSFVTPDDELGAGSFIRQVTVLPLKESGQSDLFGNDKTVLLAAGFLNLGDYGNLSSALYNGSAWIPYFSVSSDNGATNTLSNVFFKSYDVDLTRPDYLPAPIVVLVSVAGALGIVFLIVLCGLCILYAKRRKEAKVNPAGNPASYYGKPPQRPESVLAMINSVGAAGLMYDPKKGISDDTTIAGGGELYSVGKDKVPEMTETSNGIKSGAAAMAGYTAGVAAATAAATRDERPHDNYSNLGAQTRSADTGTRDMSSNNASYLTPSAASTGAAGAAVTASAVSGNRQSYNPFRASAVGLAVSNDWSDAQKINNNNNNNYASRTITNGGQNSTYLGNLAPEPIAASSNVRWTNAPTAETTTAAIISDPLSTLSPSPVPSQVPSAAPSSTLTGEGAGAVRWTNVPSSDNMATATVGPVSMISTSPAPSATTPDENNPAAVRWTNVPALDGPATATVGPVSMYSTSSMLVTNDGQPASNVRWTNTDIASGAIGAAMVAPVIGGGENNNSMRSMANTPGEHEASNVRWTNYTTHEDQGVAMLRPVTAVSMYSDTSFDPTSEFGGANNKNDLFASSSTRPSMTDFSSDPDIVRWTTAPNVDSAKATAIVTKDNATTSTSSAAMPVSETATAAAAAATSSSLASHQSRDMLRPSSESSMDHPRSIPRQYESGLDLASLTVSDVSENESNDKYSGVVTNERPLSHVDSSSSNNPYPAHNTKDMLSESAALASSSSAAVQSSSHSQPATAAEQQVSSQSYSESMMPSTYQPALTAMQPKSQSASEKKVSTEEEEEEKEDGDDKRDIESRLFKTSSFRWSETPSLPPIDTNLVFSAPSHPMSSPLGTPDDPSVRWKETHAASPIERGHAPQIIGASAATVTVTQAHRQLNDDDDDDDDDTENSSNYGDQHEHDDTASQGRKNSLGAAAALDGRAASKRMVQDYFSSRDPALAGTKEAPNGKQYHKDFVAAMEAAALNNRDDLPSTEDHPHLYYAKFDFNAREHGELGFDKGDPIIVVDRSDDIWWMGYKDNGEHGPMQGVFPSNYVERASAS</sequence>
<dbReference type="SUPFAM" id="SSF50044">
    <property type="entry name" value="SH3-domain"/>
    <property type="match status" value="1"/>
</dbReference>
<keyword evidence="4" id="KW-0472">Membrane</keyword>
<feature type="compositionally biased region" description="Low complexity" evidence="3">
    <location>
        <begin position="1751"/>
        <end position="1770"/>
    </location>
</feature>
<dbReference type="SUPFAM" id="SSF50969">
    <property type="entry name" value="YVTN repeat-like/Quinoprotein amine dehydrogenase"/>
    <property type="match status" value="1"/>
</dbReference>
<feature type="region of interest" description="Disordered" evidence="3">
    <location>
        <begin position="1708"/>
        <end position="1955"/>
    </location>
</feature>
<evidence type="ECO:0000256" key="4">
    <source>
        <dbReference type="SAM" id="Phobius"/>
    </source>
</evidence>
<keyword evidence="4" id="KW-1133">Transmembrane helix</keyword>
<proteinExistence type="predicted"/>
<feature type="region of interest" description="Disordered" evidence="3">
    <location>
        <begin position="1263"/>
        <end position="1292"/>
    </location>
</feature>
<feature type="compositionally biased region" description="Polar residues" evidence="3">
    <location>
        <begin position="1902"/>
        <end position="1911"/>
    </location>
</feature>
<feature type="region of interest" description="Disordered" evidence="3">
    <location>
        <begin position="1664"/>
        <end position="1693"/>
    </location>
</feature>
<gene>
    <name evidence="7" type="ORF">LRAMOSA04251</name>
</gene>
<dbReference type="InterPro" id="IPR048265">
    <property type="entry name" value="Rax2-like_third"/>
</dbReference>
<feature type="compositionally biased region" description="Low complexity" evidence="3">
    <location>
        <begin position="1777"/>
        <end position="1792"/>
    </location>
</feature>
<dbReference type="PANTHER" id="PTHR31778">
    <property type="entry name" value="BUD SITE SELECTION PROTEIN RAX2"/>
    <property type="match status" value="1"/>
</dbReference>
<feature type="transmembrane region" description="Helical" evidence="4">
    <location>
        <begin position="1136"/>
        <end position="1162"/>
    </location>
</feature>
<feature type="chain" id="PRO_5001726672" description="SH3 domain-containing protein" evidence="5">
    <location>
        <begin position="23"/>
        <end position="2076"/>
    </location>
</feature>
<dbReference type="InterPro" id="IPR015915">
    <property type="entry name" value="Kelch-typ_b-propeller"/>
</dbReference>
<keyword evidence="4" id="KW-0812">Transmembrane</keyword>
<accession>A0A077WWS7</accession>
<evidence type="ECO:0000256" key="2">
    <source>
        <dbReference type="PROSITE-ProRule" id="PRU00192"/>
    </source>
</evidence>
<organism evidence="7">
    <name type="scientific">Lichtheimia ramosa</name>
    <dbReference type="NCBI Taxonomy" id="688394"/>
    <lineage>
        <taxon>Eukaryota</taxon>
        <taxon>Fungi</taxon>
        <taxon>Fungi incertae sedis</taxon>
        <taxon>Mucoromycota</taxon>
        <taxon>Mucoromycotina</taxon>
        <taxon>Mucoromycetes</taxon>
        <taxon>Mucorales</taxon>
        <taxon>Lichtheimiaceae</taxon>
        <taxon>Lichtheimia</taxon>
    </lineage>
</organism>
<dbReference type="InterPro" id="IPR001452">
    <property type="entry name" value="SH3_domain"/>
</dbReference>
<reference evidence="7" key="1">
    <citation type="journal article" date="2014" name="Genome Announc.">
        <title>De novo whole-genome sequence and genome annotation of Lichtheimia ramosa.</title>
        <authorList>
            <person name="Linde J."/>
            <person name="Schwartze V."/>
            <person name="Binder U."/>
            <person name="Lass-Florl C."/>
            <person name="Voigt K."/>
            <person name="Horn F."/>
        </authorList>
    </citation>
    <scope>NUCLEOTIDE SEQUENCE</scope>
    <source>
        <strain evidence="7">JMRC FSU:6197</strain>
    </source>
</reference>